<organism evidence="2">
    <name type="scientific">uncultured Gemmatimonadota bacterium</name>
    <dbReference type="NCBI Taxonomy" id="203437"/>
    <lineage>
        <taxon>Bacteria</taxon>
        <taxon>Pseudomonadati</taxon>
        <taxon>Gemmatimonadota</taxon>
        <taxon>environmental samples</taxon>
    </lineage>
</organism>
<proteinExistence type="predicted"/>
<feature type="non-terminal residue" evidence="2">
    <location>
        <position position="78"/>
    </location>
</feature>
<gene>
    <name evidence="2" type="ORF">AVDCRST_MAG68-5075</name>
</gene>
<reference evidence="2" key="1">
    <citation type="submission" date="2020-02" db="EMBL/GenBank/DDBJ databases">
        <authorList>
            <person name="Meier V. D."/>
        </authorList>
    </citation>
    <scope>NUCLEOTIDE SEQUENCE</scope>
    <source>
        <strain evidence="2">AVDCRST_MAG68</strain>
    </source>
</reference>
<feature type="compositionally biased region" description="Basic and acidic residues" evidence="1">
    <location>
        <begin position="1"/>
        <end position="13"/>
    </location>
</feature>
<evidence type="ECO:0000256" key="1">
    <source>
        <dbReference type="SAM" id="MobiDB-lite"/>
    </source>
</evidence>
<accession>A0A6J4MQY8</accession>
<protein>
    <submittedName>
        <fullName evidence="2">Uncharacterized protein</fullName>
    </submittedName>
</protein>
<dbReference type="AlphaFoldDB" id="A0A6J4MQY8"/>
<feature type="compositionally biased region" description="Low complexity" evidence="1">
    <location>
        <begin position="20"/>
        <end position="34"/>
    </location>
</feature>
<dbReference type="EMBL" id="CADCTW010000217">
    <property type="protein sequence ID" value="CAA9364771.1"/>
    <property type="molecule type" value="Genomic_DNA"/>
</dbReference>
<evidence type="ECO:0000313" key="2">
    <source>
        <dbReference type="EMBL" id="CAA9364771.1"/>
    </source>
</evidence>
<sequence>EHRDRHDPRRLDQPDPGPDAALPRAEQPRLPAALRARRADRDGRPGRVHAAGDRAAGGVGLPHRRRPDVPLVPLRLCL</sequence>
<name>A0A6J4MQY8_9BACT</name>
<feature type="non-terminal residue" evidence="2">
    <location>
        <position position="1"/>
    </location>
</feature>
<feature type="region of interest" description="Disordered" evidence="1">
    <location>
        <begin position="1"/>
        <end position="70"/>
    </location>
</feature>